<dbReference type="RefSeq" id="WP_184475168.1">
    <property type="nucleotide sequence ID" value="NZ_JACHOV010000005.1"/>
</dbReference>
<proteinExistence type="predicted"/>
<dbReference type="InterPro" id="IPR003754">
    <property type="entry name" value="4pyrrol_synth_uPrphyn_synth"/>
</dbReference>
<dbReference type="CDD" id="cd06578">
    <property type="entry name" value="HemD"/>
    <property type="match status" value="1"/>
</dbReference>
<dbReference type="Pfam" id="PF02602">
    <property type="entry name" value="HEM4"/>
    <property type="match status" value="1"/>
</dbReference>
<dbReference type="Gene3D" id="3.40.50.10090">
    <property type="match status" value="1"/>
</dbReference>
<dbReference type="GO" id="GO:0033014">
    <property type="term" value="P:tetrapyrrole biosynthetic process"/>
    <property type="evidence" value="ECO:0007669"/>
    <property type="project" value="InterPro"/>
</dbReference>
<evidence type="ECO:0000313" key="2">
    <source>
        <dbReference type="EMBL" id="MBB4641371.1"/>
    </source>
</evidence>
<evidence type="ECO:0000313" key="3">
    <source>
        <dbReference type="Proteomes" id="UP000575068"/>
    </source>
</evidence>
<protein>
    <submittedName>
        <fullName evidence="2">Uroporphyrinogen-III synthase</fullName>
        <ecNumber evidence="2">4.2.1.75</ecNumber>
    </submittedName>
</protein>
<dbReference type="SUPFAM" id="SSF69618">
    <property type="entry name" value="HemD-like"/>
    <property type="match status" value="1"/>
</dbReference>
<gene>
    <name evidence="2" type="ORF">HNQ99_001676</name>
</gene>
<organism evidence="2 3">
    <name type="scientific">Rhizorhapis suberifaciens</name>
    <name type="common">corky root of lettuce</name>
    <dbReference type="NCBI Taxonomy" id="13656"/>
    <lineage>
        <taxon>Bacteria</taxon>
        <taxon>Pseudomonadati</taxon>
        <taxon>Pseudomonadota</taxon>
        <taxon>Alphaproteobacteria</taxon>
        <taxon>Sphingomonadales</taxon>
        <taxon>Sphingomonadaceae</taxon>
        <taxon>Rhizorhapis</taxon>
    </lineage>
</organism>
<dbReference type="Proteomes" id="UP000575068">
    <property type="component" value="Unassembled WGS sequence"/>
</dbReference>
<reference evidence="2 3" key="1">
    <citation type="submission" date="2020-08" db="EMBL/GenBank/DDBJ databases">
        <title>Genomic Encyclopedia of Type Strains, Phase IV (KMG-IV): sequencing the most valuable type-strain genomes for metagenomic binning, comparative biology and taxonomic classification.</title>
        <authorList>
            <person name="Goeker M."/>
        </authorList>
    </citation>
    <scope>NUCLEOTIDE SEQUENCE [LARGE SCALE GENOMIC DNA]</scope>
    <source>
        <strain evidence="2 3">DSM 7465</strain>
    </source>
</reference>
<dbReference type="AlphaFoldDB" id="A0A840HUK9"/>
<feature type="domain" description="Tetrapyrrole biosynthesis uroporphyrinogen III synthase" evidence="1">
    <location>
        <begin position="16"/>
        <end position="215"/>
    </location>
</feature>
<comment type="caution">
    <text evidence="2">The sequence shown here is derived from an EMBL/GenBank/DDBJ whole genome shotgun (WGS) entry which is preliminary data.</text>
</comment>
<dbReference type="GO" id="GO:0004852">
    <property type="term" value="F:uroporphyrinogen-III synthase activity"/>
    <property type="evidence" value="ECO:0007669"/>
    <property type="project" value="UniProtKB-EC"/>
</dbReference>
<dbReference type="EMBL" id="JACHOV010000005">
    <property type="protein sequence ID" value="MBB4641371.1"/>
    <property type="molecule type" value="Genomic_DNA"/>
</dbReference>
<keyword evidence="2" id="KW-0456">Lyase</keyword>
<keyword evidence="3" id="KW-1185">Reference proteome</keyword>
<dbReference type="InterPro" id="IPR036108">
    <property type="entry name" value="4pyrrol_syn_uPrphyn_synt_sf"/>
</dbReference>
<evidence type="ECO:0000259" key="1">
    <source>
        <dbReference type="Pfam" id="PF02602"/>
    </source>
</evidence>
<dbReference type="EC" id="4.2.1.75" evidence="2"/>
<accession>A0A840HUK9</accession>
<sequence length="224" mass="23885">MTFPLLILRAEPGASATASRAAKLGLSAIRYPLFDVRPCVWEPPDPANFDAMLLTSANAVRYGGRDLGLYKHLPVYAVGEATALAARQEGFQIARVGHSGVQAISDFMGQRAHARVFHPAGRDRKDFNPGSVMMVPRCVYEAVEAGTAEGLAAVLPIEAVALLHSPRGAVRLARLVPMIERRRLHLAAISPAVLDAAGVGWASGDWSTQPRDEALLALAASLCK</sequence>
<name>A0A840HUK9_9SPHN</name>